<accession>A0A9P3PGN5</accession>
<sequence>MGPLATTGFLNHLKSIYPRTNSSGLFSNPWYIITAVAFCSSNRPEEVPFVFQHALSDLKAESDSHEEQLLLARKVRDALFKAGLTAGYPRTINSLVALNEIMPKALRDTTTMRRTDTIIEQYAKTGEALFRSIYGETADSVQSLLDTVYPDMGWFSNTIGYGLTYGYTDILSPLETSYTLVAALIASDSPRQIQWHLDGARRRGATYEEVQAVRTISMEVAKVSGITWRDGVPEVKDMVG</sequence>
<dbReference type="OrthoDB" id="5537330at2759"/>
<dbReference type="InterPro" id="IPR029032">
    <property type="entry name" value="AhpD-like"/>
</dbReference>
<dbReference type="EMBL" id="BRPK01000002">
    <property type="protein sequence ID" value="GLB35496.1"/>
    <property type="molecule type" value="Genomic_DNA"/>
</dbReference>
<dbReference type="AlphaFoldDB" id="A0A9P3PGN5"/>
<dbReference type="Proteomes" id="UP001063166">
    <property type="component" value="Unassembled WGS sequence"/>
</dbReference>
<organism evidence="1 2">
    <name type="scientific">Lyophyllum shimeji</name>
    <name type="common">Hon-shimeji</name>
    <name type="synonym">Tricholoma shimeji</name>
    <dbReference type="NCBI Taxonomy" id="47721"/>
    <lineage>
        <taxon>Eukaryota</taxon>
        <taxon>Fungi</taxon>
        <taxon>Dikarya</taxon>
        <taxon>Basidiomycota</taxon>
        <taxon>Agaricomycotina</taxon>
        <taxon>Agaricomycetes</taxon>
        <taxon>Agaricomycetidae</taxon>
        <taxon>Agaricales</taxon>
        <taxon>Tricholomatineae</taxon>
        <taxon>Lyophyllaceae</taxon>
        <taxon>Lyophyllum</taxon>
    </lineage>
</organism>
<gene>
    <name evidence="1" type="ORF">LshimejAT787_0210610</name>
</gene>
<evidence type="ECO:0000313" key="1">
    <source>
        <dbReference type="EMBL" id="GLB35496.1"/>
    </source>
</evidence>
<name>A0A9P3PGN5_LYOSH</name>
<dbReference type="SUPFAM" id="SSF69118">
    <property type="entry name" value="AhpD-like"/>
    <property type="match status" value="1"/>
</dbReference>
<dbReference type="PANTHER" id="PTHR28180">
    <property type="entry name" value="CONSERVED MITOCHONDRIAL PROTEIN-RELATED"/>
    <property type="match status" value="1"/>
</dbReference>
<protein>
    <submittedName>
        <fullName evidence="1">Saccharomyces cerevisiae YJR111C</fullName>
    </submittedName>
</protein>
<dbReference type="Gene3D" id="1.20.1290.10">
    <property type="entry name" value="AhpD-like"/>
    <property type="match status" value="1"/>
</dbReference>
<comment type="caution">
    <text evidence="1">The sequence shown here is derived from an EMBL/GenBank/DDBJ whole genome shotgun (WGS) entry which is preliminary data.</text>
</comment>
<dbReference type="PANTHER" id="PTHR28180:SF2">
    <property type="entry name" value="PEROXISOMAL PROTEIN 2"/>
    <property type="match status" value="1"/>
</dbReference>
<dbReference type="InterPro" id="IPR052999">
    <property type="entry name" value="PTS1_Protein"/>
</dbReference>
<evidence type="ECO:0000313" key="2">
    <source>
        <dbReference type="Proteomes" id="UP001063166"/>
    </source>
</evidence>
<keyword evidence="2" id="KW-1185">Reference proteome</keyword>
<reference evidence="1" key="1">
    <citation type="submission" date="2022-07" db="EMBL/GenBank/DDBJ databases">
        <title>The genome of Lyophyllum shimeji provides insight into the initial evolution of ectomycorrhizal fungal genome.</title>
        <authorList>
            <person name="Kobayashi Y."/>
            <person name="Shibata T."/>
            <person name="Hirakawa H."/>
            <person name="Shigenobu S."/>
            <person name="Nishiyama T."/>
            <person name="Yamada A."/>
            <person name="Hasebe M."/>
            <person name="Kawaguchi M."/>
        </authorList>
    </citation>
    <scope>NUCLEOTIDE SEQUENCE</scope>
    <source>
        <strain evidence="1">AT787</strain>
    </source>
</reference>
<proteinExistence type="predicted"/>